<dbReference type="Proteomes" id="UP001499979">
    <property type="component" value="Unassembled WGS sequence"/>
</dbReference>
<evidence type="ECO:0000313" key="3">
    <source>
        <dbReference type="Proteomes" id="UP001499979"/>
    </source>
</evidence>
<dbReference type="EMBL" id="BAAAJE010000002">
    <property type="protein sequence ID" value="GAA1129068.1"/>
    <property type="molecule type" value="Genomic_DNA"/>
</dbReference>
<gene>
    <name evidence="2" type="ORF">GCM10009606_06040</name>
</gene>
<dbReference type="RefSeq" id="WP_343905524.1">
    <property type="nucleotide sequence ID" value="NZ_BAAAJE010000002.1"/>
</dbReference>
<feature type="transmembrane region" description="Helical" evidence="1">
    <location>
        <begin position="114"/>
        <end position="134"/>
    </location>
</feature>
<keyword evidence="1" id="KW-0812">Transmembrane</keyword>
<name>A0ABN1U949_9ACTN</name>
<feature type="transmembrane region" description="Helical" evidence="1">
    <location>
        <begin position="260"/>
        <end position="284"/>
    </location>
</feature>
<protein>
    <recommendedName>
        <fullName evidence="4">Glycosyltransferase RgtA/B/C/D-like domain-containing protein</fullName>
    </recommendedName>
</protein>
<comment type="caution">
    <text evidence="2">The sequence shown here is derived from an EMBL/GenBank/DDBJ whole genome shotgun (WGS) entry which is preliminary data.</text>
</comment>
<keyword evidence="1" id="KW-0472">Membrane</keyword>
<keyword evidence="3" id="KW-1185">Reference proteome</keyword>
<accession>A0ABN1U949</accession>
<feature type="transmembrane region" description="Helical" evidence="1">
    <location>
        <begin position="76"/>
        <end position="102"/>
    </location>
</feature>
<sequence length="488" mass="50352">MLDAARRPTFLRAPRAAVVGGLAAVAAAAWLPVLSRPLSPDEGGFLMVAAQWGPGTSLYGDYWVDRPPLLIGLFQLADLAGGAVALRVFGILAVVVSVLLAGELGRLLAPGRPIAAVAASATAAIFLATPFFGTTEVNGELLALPFLLGGLVALARRWWAAAGVLAVAAAAVKQSEVDVAVAAVVAIGALVWQRAWATAARGAAAFVAAALASTAVILAWAAANGTDPAGLWDAVVIFRGRAAEVISASASSATDERAHLLLTSFLVSGAAGVVLVALVALVPGRRGRRRAAAAPLDVRLVAVALLAWETVVVVAGGSYWLHYLIATVPALVLLVVATVRHRPERWRWLAGAVAYAGVTALASVVALAVVGRPVPDDAGVKQYLAAAAGPGDTAVVAFGDPAILQAAGLQSPYPLLWSLPVRVRDPELTELTRVLAGPDRPTWVVVDGTSLDTWGVDATAAQPVLDREYIQERVVGNWTVYHVAGREH</sequence>
<reference evidence="2 3" key="1">
    <citation type="journal article" date="2019" name="Int. J. Syst. Evol. Microbiol.">
        <title>The Global Catalogue of Microorganisms (GCM) 10K type strain sequencing project: providing services to taxonomists for standard genome sequencing and annotation.</title>
        <authorList>
            <consortium name="The Broad Institute Genomics Platform"/>
            <consortium name="The Broad Institute Genome Sequencing Center for Infectious Disease"/>
            <person name="Wu L."/>
            <person name="Ma J."/>
        </authorList>
    </citation>
    <scope>NUCLEOTIDE SEQUENCE [LARGE SCALE GENOMIC DNA]</scope>
    <source>
        <strain evidence="2 3">JCM 11813</strain>
    </source>
</reference>
<evidence type="ECO:0008006" key="4">
    <source>
        <dbReference type="Google" id="ProtNLM"/>
    </source>
</evidence>
<keyword evidence="1" id="KW-1133">Transmembrane helix</keyword>
<organism evidence="2 3">
    <name type="scientific">Nocardioides aquiterrae</name>
    <dbReference type="NCBI Taxonomy" id="203799"/>
    <lineage>
        <taxon>Bacteria</taxon>
        <taxon>Bacillati</taxon>
        <taxon>Actinomycetota</taxon>
        <taxon>Actinomycetes</taxon>
        <taxon>Propionibacteriales</taxon>
        <taxon>Nocardioidaceae</taxon>
        <taxon>Nocardioides</taxon>
    </lineage>
</organism>
<evidence type="ECO:0000256" key="1">
    <source>
        <dbReference type="SAM" id="Phobius"/>
    </source>
</evidence>
<feature type="transmembrane region" description="Helical" evidence="1">
    <location>
        <begin position="296"/>
        <end position="314"/>
    </location>
</feature>
<feature type="transmembrane region" description="Helical" evidence="1">
    <location>
        <begin position="346"/>
        <end position="370"/>
    </location>
</feature>
<proteinExistence type="predicted"/>
<evidence type="ECO:0000313" key="2">
    <source>
        <dbReference type="EMBL" id="GAA1129068.1"/>
    </source>
</evidence>
<feature type="transmembrane region" description="Helical" evidence="1">
    <location>
        <begin position="320"/>
        <end position="339"/>
    </location>
</feature>
<feature type="transmembrane region" description="Helical" evidence="1">
    <location>
        <begin position="141"/>
        <end position="159"/>
    </location>
</feature>
<feature type="transmembrane region" description="Helical" evidence="1">
    <location>
        <begin position="203"/>
        <end position="223"/>
    </location>
</feature>